<comment type="similarity">
    <text evidence="1">Belongs to the MEMO1 family.</text>
</comment>
<reference evidence="3" key="1">
    <citation type="submission" date="2019-03" db="EMBL/GenBank/DDBJ databases">
        <title>Snf2 controls pulcherriminic acid biosynthesis and connects pigmentation and antifungal activity of the yeast Metschnikowia pulcherrima.</title>
        <authorList>
            <person name="Gore-Lloyd D."/>
            <person name="Sumann I."/>
            <person name="Brachmann A.O."/>
            <person name="Schneeberger K."/>
            <person name="Ortiz-Merino R.A."/>
            <person name="Moreno-Beltran M."/>
            <person name="Schlaefli M."/>
            <person name="Kirner P."/>
            <person name="Santos Kron A."/>
            <person name="Wolfe K.H."/>
            <person name="Piel J."/>
            <person name="Ahrens C.H."/>
            <person name="Henk D."/>
            <person name="Freimoser F.M."/>
        </authorList>
    </citation>
    <scope>NUCLEOTIDE SEQUENCE [LARGE SCALE GENOMIC DNA]</scope>
    <source>
        <strain evidence="3">APC 1.2</strain>
    </source>
</reference>
<evidence type="ECO:0000313" key="3">
    <source>
        <dbReference type="Proteomes" id="UP000292447"/>
    </source>
</evidence>
<protein>
    <recommendedName>
        <fullName evidence="4">MEMO1 family protein</fullName>
    </recommendedName>
</protein>
<dbReference type="NCBIfam" id="TIGR04336">
    <property type="entry name" value="AmmeMemoSam_B"/>
    <property type="match status" value="1"/>
</dbReference>
<dbReference type="PANTHER" id="PTHR11060:SF0">
    <property type="entry name" value="PROTEIN MEMO1"/>
    <property type="match status" value="1"/>
</dbReference>
<accession>A0A4P6XE35</accession>
<dbReference type="InterPro" id="IPR002737">
    <property type="entry name" value="MEMO1_fam"/>
</dbReference>
<evidence type="ECO:0000313" key="2">
    <source>
        <dbReference type="EMBL" id="QBM85630.1"/>
    </source>
</evidence>
<dbReference type="CDD" id="cd07361">
    <property type="entry name" value="MEMO_like"/>
    <property type="match status" value="1"/>
</dbReference>
<dbReference type="STRING" id="2163413.A0A4P6XE35"/>
<dbReference type="Proteomes" id="UP000292447">
    <property type="component" value="Chromosome I"/>
</dbReference>
<dbReference type="Gene3D" id="3.40.830.10">
    <property type="entry name" value="LigB-like"/>
    <property type="match status" value="1"/>
</dbReference>
<sequence length="314" mass="35012">MLIREATHAGSWYSGDRATLASQISALFARAPALKKGARVLLGPHAGYTYCGQRLAETYNVWDCKSAERVFILGPSHHVYFRDHVQLSSFSSYDTPLGKVPVDFEITEELLQDALFEYMSEEADEEEHLFEMHLPFLVARCHAEKRPVPKIVPIMISGLSKKTRSAVVDALLPYFADEANTFVILSDFCHWGRRFGYTEYVPDMELLLICAYKNAADTKTPIFRLIEYLDRSAMLVAGAGTVAKWDSYIETTGNTICGQKPVAVVLLLLERFRASGGELASDEAFQWLGYSQSSKVSSLSDSSVSYASGYVLLK</sequence>
<evidence type="ECO:0000256" key="1">
    <source>
        <dbReference type="ARBA" id="ARBA00006315"/>
    </source>
</evidence>
<evidence type="ECO:0008006" key="4">
    <source>
        <dbReference type="Google" id="ProtNLM"/>
    </source>
</evidence>
<gene>
    <name evidence="2" type="ORF">METSCH_A02530</name>
</gene>
<dbReference type="AlphaFoldDB" id="A0A4P6XE35"/>
<dbReference type="EMBL" id="CP034456">
    <property type="protein sequence ID" value="QBM85630.1"/>
    <property type="molecule type" value="Genomic_DNA"/>
</dbReference>
<organism evidence="2 3">
    <name type="scientific">Metschnikowia aff. pulcherrima</name>
    <dbReference type="NCBI Taxonomy" id="2163413"/>
    <lineage>
        <taxon>Eukaryota</taxon>
        <taxon>Fungi</taxon>
        <taxon>Dikarya</taxon>
        <taxon>Ascomycota</taxon>
        <taxon>Saccharomycotina</taxon>
        <taxon>Pichiomycetes</taxon>
        <taxon>Metschnikowiaceae</taxon>
        <taxon>Metschnikowia</taxon>
    </lineage>
</organism>
<proteinExistence type="inferred from homology"/>
<keyword evidence="3" id="KW-1185">Reference proteome</keyword>
<dbReference type="PANTHER" id="PTHR11060">
    <property type="entry name" value="PROTEIN MEMO1"/>
    <property type="match status" value="1"/>
</dbReference>
<name>A0A4P6XE35_9ASCO</name>
<dbReference type="HAMAP" id="MF_00055">
    <property type="entry name" value="MEMO1"/>
    <property type="match status" value="1"/>
</dbReference>
<dbReference type="Pfam" id="PF01875">
    <property type="entry name" value="Memo"/>
    <property type="match status" value="1"/>
</dbReference>